<keyword evidence="5" id="KW-0456">Lyase</keyword>
<dbReference type="Proteomes" id="UP000234681">
    <property type="component" value="Chromosome X"/>
</dbReference>
<keyword evidence="4" id="KW-0324">Glycolysis</keyword>
<evidence type="ECO:0000256" key="5">
    <source>
        <dbReference type="ARBA" id="ARBA00023239"/>
    </source>
</evidence>
<dbReference type="EC" id="4.1.2.13" evidence="3"/>
<dbReference type="InterPro" id="IPR013785">
    <property type="entry name" value="Aldolase_TIM"/>
</dbReference>
<dbReference type="SUPFAM" id="SSF51569">
    <property type="entry name" value="Aldolase"/>
    <property type="match status" value="1"/>
</dbReference>
<evidence type="ECO:0000256" key="3">
    <source>
        <dbReference type="ARBA" id="ARBA00013068"/>
    </source>
</evidence>
<dbReference type="InterPro" id="IPR000741">
    <property type="entry name" value="FBA_I"/>
</dbReference>
<evidence type="ECO:0000256" key="1">
    <source>
        <dbReference type="ARBA" id="ARBA00004714"/>
    </source>
</evidence>
<name>A6IVB8_RAT</name>
<evidence type="ECO:0000256" key="4">
    <source>
        <dbReference type="ARBA" id="ARBA00023152"/>
    </source>
</evidence>
<evidence type="ECO:0000313" key="6">
    <source>
        <dbReference type="EMBL" id="EDM07062.1"/>
    </source>
</evidence>
<comment type="pathway">
    <text evidence="1">Carbohydrate degradation; glycolysis; D-glyceraldehyde 3-phosphate and glycerone phosphate from D-glucose: step 4/4.</text>
</comment>
<sequence length="56" mass="6256">MLKTGEHTPLALAIVENVNVLARYTNICSQNGIVPIVEPEILPDEDHDLKHCQYVT</sequence>
<dbReference type="AlphaFoldDB" id="A6IVB8"/>
<proteinExistence type="inferred from homology"/>
<evidence type="ECO:0000256" key="2">
    <source>
        <dbReference type="ARBA" id="ARBA00010387"/>
    </source>
</evidence>
<dbReference type="GO" id="GO:0006096">
    <property type="term" value="P:glycolytic process"/>
    <property type="evidence" value="ECO:0007669"/>
    <property type="project" value="UniProtKB-KW"/>
</dbReference>
<dbReference type="Pfam" id="PF00274">
    <property type="entry name" value="Glycolytic"/>
    <property type="match status" value="1"/>
</dbReference>
<dbReference type="Gene3D" id="3.20.20.70">
    <property type="entry name" value="Aldolase class I"/>
    <property type="match status" value="1"/>
</dbReference>
<comment type="similarity">
    <text evidence="2">Belongs to the class I fructose-bisphosphate aldolase family.</text>
</comment>
<evidence type="ECO:0000313" key="7">
    <source>
        <dbReference type="Proteomes" id="UP000234681"/>
    </source>
</evidence>
<accession>A6IVB8</accession>
<protein>
    <recommendedName>
        <fullName evidence="3">fructose-bisphosphate aldolase</fullName>
        <ecNumber evidence="3">4.1.2.13</ecNumber>
    </recommendedName>
</protein>
<organism evidence="6 7">
    <name type="scientific">Rattus norvegicus</name>
    <name type="common">Rat</name>
    <dbReference type="NCBI Taxonomy" id="10116"/>
    <lineage>
        <taxon>Eukaryota</taxon>
        <taxon>Metazoa</taxon>
        <taxon>Chordata</taxon>
        <taxon>Craniata</taxon>
        <taxon>Vertebrata</taxon>
        <taxon>Euteleostomi</taxon>
        <taxon>Mammalia</taxon>
        <taxon>Eutheria</taxon>
        <taxon>Euarchontoglires</taxon>
        <taxon>Glires</taxon>
        <taxon>Rodentia</taxon>
        <taxon>Myomorpha</taxon>
        <taxon>Muroidea</taxon>
        <taxon>Muridae</taxon>
        <taxon>Murinae</taxon>
        <taxon>Rattus</taxon>
    </lineage>
</organism>
<dbReference type="GO" id="GO:0004332">
    <property type="term" value="F:fructose-bisphosphate aldolase activity"/>
    <property type="evidence" value="ECO:0007669"/>
    <property type="project" value="UniProtKB-EC"/>
</dbReference>
<dbReference type="EMBL" id="CH473969">
    <property type="protein sequence ID" value="EDM07062.1"/>
    <property type="molecule type" value="Genomic_DNA"/>
</dbReference>
<reference evidence="6 7" key="1">
    <citation type="submission" date="2005-09" db="EMBL/GenBank/DDBJ databases">
        <authorList>
            <person name="Mural R.J."/>
            <person name="Li P.W."/>
            <person name="Adams M.D."/>
            <person name="Amanatides P.G."/>
            <person name="Baden-Tillson H."/>
            <person name="Barnstead M."/>
            <person name="Chin S.H."/>
            <person name="Dew I."/>
            <person name="Evans C.A."/>
            <person name="Ferriera S."/>
            <person name="Flanigan M."/>
            <person name="Fosler C."/>
            <person name="Glodek A."/>
            <person name="Gu Z."/>
            <person name="Holt R.A."/>
            <person name="Jennings D."/>
            <person name="Kraft C.L."/>
            <person name="Lu F."/>
            <person name="Nguyen T."/>
            <person name="Nusskern D.R."/>
            <person name="Pfannkoch C.M."/>
            <person name="Sitter C."/>
            <person name="Sutton G.G."/>
            <person name="Venter J.C."/>
            <person name="Wang Z."/>
            <person name="Woodage T."/>
            <person name="Zheng X.H."/>
            <person name="Zhong F."/>
        </authorList>
    </citation>
    <scope>NUCLEOTIDE SEQUENCE [LARGE SCALE GENOMIC DNA]</scope>
    <source>
        <strain>BN</strain>
        <strain evidence="7">Sprague-Dawley</strain>
    </source>
</reference>
<gene>
    <name evidence="6" type="ORF">rCG_38110</name>
</gene>
<dbReference type="PANTHER" id="PTHR11627">
    <property type="entry name" value="FRUCTOSE-BISPHOSPHATE ALDOLASE"/>
    <property type="match status" value="1"/>
</dbReference>